<protein>
    <submittedName>
        <fullName evidence="1">Uncharacterized protein</fullName>
    </submittedName>
</protein>
<evidence type="ECO:0000313" key="2">
    <source>
        <dbReference type="Proteomes" id="UP000266723"/>
    </source>
</evidence>
<keyword evidence="2" id="KW-1185">Reference proteome</keyword>
<gene>
    <name evidence="1" type="ORF">DY000_02053281</name>
</gene>
<evidence type="ECO:0000313" key="1">
    <source>
        <dbReference type="EMBL" id="KAF3496646.1"/>
    </source>
</evidence>
<dbReference type="Proteomes" id="UP000266723">
    <property type="component" value="Unassembled WGS sequence"/>
</dbReference>
<dbReference type="EMBL" id="QGKV02002055">
    <property type="protein sequence ID" value="KAF3496646.1"/>
    <property type="molecule type" value="Genomic_DNA"/>
</dbReference>
<accession>A0ABQ7AG21</accession>
<organism evidence="1 2">
    <name type="scientific">Brassica cretica</name>
    <name type="common">Mustard</name>
    <dbReference type="NCBI Taxonomy" id="69181"/>
    <lineage>
        <taxon>Eukaryota</taxon>
        <taxon>Viridiplantae</taxon>
        <taxon>Streptophyta</taxon>
        <taxon>Embryophyta</taxon>
        <taxon>Tracheophyta</taxon>
        <taxon>Spermatophyta</taxon>
        <taxon>Magnoliopsida</taxon>
        <taxon>eudicotyledons</taxon>
        <taxon>Gunneridae</taxon>
        <taxon>Pentapetalae</taxon>
        <taxon>rosids</taxon>
        <taxon>malvids</taxon>
        <taxon>Brassicales</taxon>
        <taxon>Brassicaceae</taxon>
        <taxon>Brassiceae</taxon>
        <taxon>Brassica</taxon>
    </lineage>
</organism>
<proteinExistence type="predicted"/>
<comment type="caution">
    <text evidence="1">The sequence shown here is derived from an EMBL/GenBank/DDBJ whole genome shotgun (WGS) entry which is preliminary data.</text>
</comment>
<sequence>MSFATQLPSISARFSPTCSSCCGKWVFSRNVKQVDPSRPVPYRSGLVFERFTAGQVRAGCGPKNG</sequence>
<name>A0ABQ7AG21_BRACR</name>
<reference evidence="1 2" key="1">
    <citation type="journal article" date="2020" name="BMC Genomics">
        <title>Intraspecific diversification of the crop wild relative Brassica cretica Lam. using demographic model selection.</title>
        <authorList>
            <person name="Kioukis A."/>
            <person name="Michalopoulou V.A."/>
            <person name="Briers L."/>
            <person name="Pirintsos S."/>
            <person name="Studholme D.J."/>
            <person name="Pavlidis P."/>
            <person name="Sarris P.F."/>
        </authorList>
    </citation>
    <scope>NUCLEOTIDE SEQUENCE [LARGE SCALE GENOMIC DNA]</scope>
    <source>
        <strain evidence="2">cv. PFS-1207/04</strain>
    </source>
</reference>